<evidence type="ECO:0000313" key="3">
    <source>
        <dbReference type="EMBL" id="QSO48917.1"/>
    </source>
</evidence>
<dbReference type="InterPro" id="IPR036928">
    <property type="entry name" value="AS_sf"/>
</dbReference>
<sequence length="500" mass="54363">MESLIRKYDGLGLAGLVKNKEVSPRELVELAIKEIERFNPAINAVVHKMYDEALRRAELLPLEGDFAGVPMLLKDMYQEVKGEPMTFGSRLYEANRAAEDSFYVRQLRKAGLLFLGYTNVPEFALMAVTEPKHRGPTRNPWNTDVTPGGSSGGSAAAVAAGMAPLAGASDGGGSIRIPAAYCGLFGLKPTRGRTPVGPQASRHWQGASVSHVLTKTVRDSAAILDNLVMEEKGRAFLPPAFAGRYLDSLQAPLKKPLSIAYSVASPLGTEVEAECRDAVLETVRILEDMGHHVIEKSAPVNGKAIARSYIMMYFGEVGAELLSVESMLGRKARAQDVEPTTWLLGVLGRSTSAAQFVLSLREWDKAAVQMEEFHEKYDLYVTPTTAMLPARIGELDLKSSERALIRAVDKFGVAKLLQKIGLVDTLVQTSLKRTPFTQLANLTGQPAMSVPMHITNQGLPVGVQMMAARGKEDLLLRVAALLEQSPHWIHVAQQGPVVKD</sequence>
<comment type="similarity">
    <text evidence="1">Belongs to the amidase family.</text>
</comment>
<dbReference type="PANTHER" id="PTHR11895:SF7">
    <property type="entry name" value="GLUTAMYL-TRNA(GLN) AMIDOTRANSFERASE SUBUNIT A, MITOCHONDRIAL"/>
    <property type="match status" value="1"/>
</dbReference>
<dbReference type="InterPro" id="IPR000120">
    <property type="entry name" value="Amidase"/>
</dbReference>
<dbReference type="Gene3D" id="3.90.1300.10">
    <property type="entry name" value="Amidase signature (AS) domain"/>
    <property type="match status" value="1"/>
</dbReference>
<keyword evidence="4" id="KW-1185">Reference proteome</keyword>
<proteinExistence type="inferred from homology"/>
<dbReference type="InterPro" id="IPR020556">
    <property type="entry name" value="Amidase_CS"/>
</dbReference>
<dbReference type="KEGG" id="afx:JZ786_08205"/>
<dbReference type="Proteomes" id="UP000663505">
    <property type="component" value="Chromosome"/>
</dbReference>
<dbReference type="GO" id="GO:0003824">
    <property type="term" value="F:catalytic activity"/>
    <property type="evidence" value="ECO:0007669"/>
    <property type="project" value="InterPro"/>
</dbReference>
<dbReference type="InterPro" id="IPR023631">
    <property type="entry name" value="Amidase_dom"/>
</dbReference>
<organism evidence="3 4">
    <name type="scientific">Alicyclobacillus mengziensis</name>
    <dbReference type="NCBI Taxonomy" id="2931921"/>
    <lineage>
        <taxon>Bacteria</taxon>
        <taxon>Bacillati</taxon>
        <taxon>Bacillota</taxon>
        <taxon>Bacilli</taxon>
        <taxon>Bacillales</taxon>
        <taxon>Alicyclobacillaceae</taxon>
        <taxon>Alicyclobacillus</taxon>
    </lineage>
</organism>
<dbReference type="SUPFAM" id="SSF75304">
    <property type="entry name" value="Amidase signature (AS) enzymes"/>
    <property type="match status" value="1"/>
</dbReference>
<evidence type="ECO:0000313" key="4">
    <source>
        <dbReference type="Proteomes" id="UP000663505"/>
    </source>
</evidence>
<dbReference type="RefSeq" id="WP_206658232.1">
    <property type="nucleotide sequence ID" value="NZ_CP071182.1"/>
</dbReference>
<feature type="domain" description="Amidase" evidence="2">
    <location>
        <begin position="26"/>
        <end position="476"/>
    </location>
</feature>
<dbReference type="PANTHER" id="PTHR11895">
    <property type="entry name" value="TRANSAMIDASE"/>
    <property type="match status" value="1"/>
</dbReference>
<gene>
    <name evidence="3" type="ORF">JZ786_08205</name>
</gene>
<dbReference type="PROSITE" id="PS00571">
    <property type="entry name" value="AMIDASES"/>
    <property type="match status" value="1"/>
</dbReference>
<protein>
    <submittedName>
        <fullName evidence="3">Amidase</fullName>
    </submittedName>
</protein>
<dbReference type="AlphaFoldDB" id="A0A9X7Z7X0"/>
<evidence type="ECO:0000259" key="2">
    <source>
        <dbReference type="Pfam" id="PF01425"/>
    </source>
</evidence>
<name>A0A9X7Z7X0_9BACL</name>
<reference evidence="3 4" key="1">
    <citation type="submission" date="2021-02" db="EMBL/GenBank/DDBJ databases">
        <title>Alicyclobacillus curvatus sp. nov. and Alicyclobacillus mengziensis sp. nov., two acidophilic bacteria isolated from acid mine drainage.</title>
        <authorList>
            <person name="Huang Y."/>
        </authorList>
    </citation>
    <scope>NUCLEOTIDE SEQUENCE [LARGE SCALE GENOMIC DNA]</scope>
    <source>
        <strain evidence="3 4">S30H14</strain>
    </source>
</reference>
<dbReference type="EMBL" id="CP071182">
    <property type="protein sequence ID" value="QSO48917.1"/>
    <property type="molecule type" value="Genomic_DNA"/>
</dbReference>
<dbReference type="Pfam" id="PF01425">
    <property type="entry name" value="Amidase"/>
    <property type="match status" value="1"/>
</dbReference>
<accession>A0A9X7Z7X0</accession>
<evidence type="ECO:0000256" key="1">
    <source>
        <dbReference type="ARBA" id="ARBA00009199"/>
    </source>
</evidence>